<sequence>MKDIKLHGYEAKAMQAWRDASEEFGVLCFRAIATRAEIDASKVRRAVRGLARKGLVEFVRSSFTEDGETYGAGYKPTAAGLAILHPSVEAQ</sequence>
<proteinExistence type="predicted"/>
<dbReference type="SUPFAM" id="SSF46785">
    <property type="entry name" value="Winged helix' DNA-binding domain"/>
    <property type="match status" value="1"/>
</dbReference>
<reference evidence="2" key="1">
    <citation type="journal article" date="2019" name="Int. J. Syst. Evol. Microbiol.">
        <title>The Global Catalogue of Microorganisms (GCM) 10K type strain sequencing project: providing services to taxonomists for standard genome sequencing and annotation.</title>
        <authorList>
            <consortium name="The Broad Institute Genomics Platform"/>
            <consortium name="The Broad Institute Genome Sequencing Center for Infectious Disease"/>
            <person name="Wu L."/>
            <person name="Ma J."/>
        </authorList>
    </citation>
    <scope>NUCLEOTIDE SEQUENCE [LARGE SCALE GENOMIC DNA]</scope>
    <source>
        <strain evidence="2">CCUG 55609</strain>
    </source>
</reference>
<name>A0ABW3YWJ8_MYCRA</name>
<dbReference type="RefSeq" id="WP_374838406.1">
    <property type="nucleotide sequence ID" value="NZ_JBHEEW010000007.1"/>
</dbReference>
<gene>
    <name evidence="1" type="ORF">ACFQ33_10165</name>
</gene>
<dbReference type="Proteomes" id="UP001597173">
    <property type="component" value="Unassembled WGS sequence"/>
</dbReference>
<dbReference type="EMBL" id="JBHTNF010000005">
    <property type="protein sequence ID" value="MFD1328254.1"/>
    <property type="molecule type" value="Genomic_DNA"/>
</dbReference>
<protein>
    <recommendedName>
        <fullName evidence="3">MarR family transcriptional regulator</fullName>
    </recommendedName>
</protein>
<comment type="caution">
    <text evidence="1">The sequence shown here is derived from an EMBL/GenBank/DDBJ whole genome shotgun (WGS) entry which is preliminary data.</text>
</comment>
<organism evidence="1 2">
    <name type="scientific">Mycoplana ramosa</name>
    <name type="common">Mycoplana bullata</name>
    <dbReference type="NCBI Taxonomy" id="40837"/>
    <lineage>
        <taxon>Bacteria</taxon>
        <taxon>Pseudomonadati</taxon>
        <taxon>Pseudomonadota</taxon>
        <taxon>Alphaproteobacteria</taxon>
        <taxon>Hyphomicrobiales</taxon>
        <taxon>Rhizobiaceae</taxon>
        <taxon>Mycoplana</taxon>
    </lineage>
</organism>
<keyword evidence="2" id="KW-1185">Reference proteome</keyword>
<accession>A0ABW3YWJ8</accession>
<dbReference type="InterPro" id="IPR036390">
    <property type="entry name" value="WH_DNA-bd_sf"/>
</dbReference>
<evidence type="ECO:0000313" key="2">
    <source>
        <dbReference type="Proteomes" id="UP001597173"/>
    </source>
</evidence>
<evidence type="ECO:0000313" key="1">
    <source>
        <dbReference type="EMBL" id="MFD1328254.1"/>
    </source>
</evidence>
<evidence type="ECO:0008006" key="3">
    <source>
        <dbReference type="Google" id="ProtNLM"/>
    </source>
</evidence>